<dbReference type="AlphaFoldDB" id="A0A336LVF4"/>
<keyword evidence="2" id="KW-0547">Nucleotide-binding</keyword>
<dbReference type="PROSITE" id="PS00113">
    <property type="entry name" value="ADENYLATE_KINASE"/>
    <property type="match status" value="1"/>
</dbReference>
<dbReference type="PANTHER" id="PTHR23359">
    <property type="entry name" value="NUCLEOTIDE KINASE"/>
    <property type="match status" value="1"/>
</dbReference>
<dbReference type="CDD" id="cd01428">
    <property type="entry name" value="ADK"/>
    <property type="match status" value="1"/>
</dbReference>
<dbReference type="SUPFAM" id="SSF52540">
    <property type="entry name" value="P-loop containing nucleoside triphosphate hydrolases"/>
    <property type="match status" value="1"/>
</dbReference>
<keyword evidence="1 4" id="KW-0808">Transferase</keyword>
<dbReference type="GO" id="GO:0019205">
    <property type="term" value="F:nucleobase-containing compound kinase activity"/>
    <property type="evidence" value="ECO:0007669"/>
    <property type="project" value="InterPro"/>
</dbReference>
<dbReference type="InterPro" id="IPR033690">
    <property type="entry name" value="Adenylat_kinase_CS"/>
</dbReference>
<keyword evidence="3 4" id="KW-0418">Kinase</keyword>
<dbReference type="InterPro" id="IPR027417">
    <property type="entry name" value="P-loop_NTPase"/>
</dbReference>
<dbReference type="GO" id="GO:0005524">
    <property type="term" value="F:ATP binding"/>
    <property type="evidence" value="ECO:0007669"/>
    <property type="project" value="InterPro"/>
</dbReference>
<dbReference type="OMA" id="PRANEIR"/>
<evidence type="ECO:0000313" key="5">
    <source>
        <dbReference type="EMBL" id="SSX20317.1"/>
    </source>
</evidence>
<accession>A0A336LVF4</accession>
<comment type="similarity">
    <text evidence="4">Belongs to the adenylate kinase family.</text>
</comment>
<evidence type="ECO:0000256" key="3">
    <source>
        <dbReference type="ARBA" id="ARBA00022777"/>
    </source>
</evidence>
<evidence type="ECO:0000256" key="4">
    <source>
        <dbReference type="RuleBase" id="RU003330"/>
    </source>
</evidence>
<organism evidence="5">
    <name type="scientific">Culicoides sonorensis</name>
    <name type="common">Biting midge</name>
    <dbReference type="NCBI Taxonomy" id="179676"/>
    <lineage>
        <taxon>Eukaryota</taxon>
        <taxon>Metazoa</taxon>
        <taxon>Ecdysozoa</taxon>
        <taxon>Arthropoda</taxon>
        <taxon>Hexapoda</taxon>
        <taxon>Insecta</taxon>
        <taxon>Pterygota</taxon>
        <taxon>Neoptera</taxon>
        <taxon>Endopterygota</taxon>
        <taxon>Diptera</taxon>
        <taxon>Nematocera</taxon>
        <taxon>Chironomoidea</taxon>
        <taxon>Ceratopogonidae</taxon>
        <taxon>Ceratopogoninae</taxon>
        <taxon>Culicoides</taxon>
        <taxon>Monoculicoides</taxon>
    </lineage>
</organism>
<dbReference type="Pfam" id="PF00406">
    <property type="entry name" value="ADK"/>
    <property type="match status" value="1"/>
</dbReference>
<name>A0A336LVF4_CULSO</name>
<dbReference type="InterPro" id="IPR000850">
    <property type="entry name" value="Adenylat/UMP-CMP_kin"/>
</dbReference>
<dbReference type="GO" id="GO:0006139">
    <property type="term" value="P:nucleobase-containing compound metabolic process"/>
    <property type="evidence" value="ECO:0007669"/>
    <property type="project" value="InterPro"/>
</dbReference>
<dbReference type="PRINTS" id="PR00094">
    <property type="entry name" value="ADENYLTKNASE"/>
</dbReference>
<evidence type="ECO:0000256" key="1">
    <source>
        <dbReference type="ARBA" id="ARBA00022679"/>
    </source>
</evidence>
<reference evidence="5" key="1">
    <citation type="submission" date="2018-07" db="EMBL/GenBank/DDBJ databases">
        <authorList>
            <person name="Quirk P.G."/>
            <person name="Krulwich T.A."/>
        </authorList>
    </citation>
    <scope>NUCLEOTIDE SEQUENCE</scope>
</reference>
<dbReference type="Gene3D" id="3.40.50.300">
    <property type="entry name" value="P-loop containing nucleotide triphosphate hydrolases"/>
    <property type="match status" value="1"/>
</dbReference>
<sequence>MPEIICVIGGPGSGKSTQCKKLVEKYNFYHLSTGQLLRNEISSGSVKGREFERVMSQGSLVPDEEIIEMLKSVINEKSAESGEKRFLIDGFPRTVAQGPLFEEKITIVRSDDIATVARKRVENFINYNKPIVEQYHDKIIKINADNDIEAVFKDVCKVLDENLF</sequence>
<protein>
    <submittedName>
        <fullName evidence="5">CSON001066 protein</fullName>
    </submittedName>
</protein>
<dbReference type="EMBL" id="UFQT01000116">
    <property type="protein sequence ID" value="SSX20317.1"/>
    <property type="molecule type" value="Genomic_DNA"/>
</dbReference>
<evidence type="ECO:0000256" key="2">
    <source>
        <dbReference type="ARBA" id="ARBA00022741"/>
    </source>
</evidence>
<dbReference type="VEuPathDB" id="VectorBase:CSON001066"/>
<dbReference type="HAMAP" id="MF_00235">
    <property type="entry name" value="Adenylate_kinase_Adk"/>
    <property type="match status" value="1"/>
</dbReference>
<gene>
    <name evidence="5" type="primary">CSON001066</name>
</gene>
<proteinExistence type="inferred from homology"/>